<dbReference type="EMBL" id="RZUI01000001">
    <property type="protein sequence ID" value="KAA8831975.1"/>
    <property type="molecule type" value="Genomic_DNA"/>
</dbReference>
<gene>
    <name evidence="2" type="ORF">EMO89_00150</name>
</gene>
<dbReference type="AlphaFoldDB" id="A0A5M9ZWR5"/>
<feature type="region of interest" description="Disordered" evidence="1">
    <location>
        <begin position="148"/>
        <end position="206"/>
    </location>
</feature>
<dbReference type="RefSeq" id="WP_150380392.1">
    <property type="nucleotide sequence ID" value="NZ_RZUI01000001.1"/>
</dbReference>
<protein>
    <submittedName>
        <fullName evidence="2">Uncharacterized protein</fullName>
    </submittedName>
</protein>
<proteinExistence type="predicted"/>
<comment type="caution">
    <text evidence="2">The sequence shown here is derived from an EMBL/GenBank/DDBJ whole genome shotgun (WGS) entry which is preliminary data.</text>
</comment>
<reference evidence="2 3" key="1">
    <citation type="journal article" date="2019" name="Syst. Appl. Microbiol.">
        <title>Characterization of Bifidobacterium species in feaces of the Egyptian fruit bat: Description of B. vespertilionis sp. nov. and B. rousetti sp. nov.</title>
        <authorList>
            <person name="Modesto M."/>
            <person name="Satti M."/>
            <person name="Watanabe K."/>
            <person name="Puglisi E."/>
            <person name="Morelli L."/>
            <person name="Huang C.-H."/>
            <person name="Liou J.-S."/>
            <person name="Miyashita M."/>
            <person name="Tamura T."/>
            <person name="Saito S."/>
            <person name="Mori K."/>
            <person name="Huang L."/>
            <person name="Sciavilla P."/>
            <person name="Sandri C."/>
            <person name="Spiezio C."/>
            <person name="Vitali F."/>
            <person name="Cavalieri D."/>
            <person name="Perpetuini G."/>
            <person name="Tofalo R."/>
            <person name="Bonetti A."/>
            <person name="Arita M."/>
            <person name="Mattarelli P."/>
        </authorList>
    </citation>
    <scope>NUCLEOTIDE SEQUENCE [LARGE SCALE GENOMIC DNA]</scope>
    <source>
        <strain evidence="2 3">RST7</strain>
    </source>
</reference>
<accession>A0A5M9ZWR5</accession>
<evidence type="ECO:0000256" key="1">
    <source>
        <dbReference type="SAM" id="MobiDB-lite"/>
    </source>
</evidence>
<feature type="compositionally biased region" description="Polar residues" evidence="1">
    <location>
        <begin position="150"/>
        <end position="164"/>
    </location>
</feature>
<sequence length="206" mass="22540">MTIRNDTRRGLEALRSTIQTNADVMRRSAPSGTALALLIHDALRDAGLTAKNPNTGEYDKAYASIISEYTYERLGQALDHTLRLIHNAGAPDPVIWNNMTISDIRNMDRDSRLTRTSLTDTEPEALAQRVRNGSLDPATALAIHEHGLTALTQPDTATQPSGNDASEETDHTPPGTRQALAALGLPDDYEPPIQPPNRIIMQEARQ</sequence>
<name>A0A5M9ZWR5_9BIFI</name>
<dbReference type="Proteomes" id="UP000412028">
    <property type="component" value="Unassembled WGS sequence"/>
</dbReference>
<evidence type="ECO:0000313" key="3">
    <source>
        <dbReference type="Proteomes" id="UP000412028"/>
    </source>
</evidence>
<organism evidence="2 3">
    <name type="scientific">Bifidobacterium tissieri</name>
    <dbReference type="NCBI Taxonomy" id="1630162"/>
    <lineage>
        <taxon>Bacteria</taxon>
        <taxon>Bacillati</taxon>
        <taxon>Actinomycetota</taxon>
        <taxon>Actinomycetes</taxon>
        <taxon>Bifidobacteriales</taxon>
        <taxon>Bifidobacteriaceae</taxon>
        <taxon>Bifidobacterium</taxon>
    </lineage>
</organism>
<evidence type="ECO:0000313" key="2">
    <source>
        <dbReference type="EMBL" id="KAA8831975.1"/>
    </source>
</evidence>